<feature type="domain" description="DUF397" evidence="1">
    <location>
        <begin position="14"/>
        <end position="53"/>
    </location>
</feature>
<gene>
    <name evidence="2" type="ORF">OG398_20075</name>
</gene>
<name>A0AAU2VTV8_9ACTN</name>
<evidence type="ECO:0000313" key="2">
    <source>
        <dbReference type="EMBL" id="WTW70398.1"/>
    </source>
</evidence>
<organism evidence="2">
    <name type="scientific">Streptomyces sp. NBC_00008</name>
    <dbReference type="NCBI Taxonomy" id="2903610"/>
    <lineage>
        <taxon>Bacteria</taxon>
        <taxon>Bacillati</taxon>
        <taxon>Actinomycetota</taxon>
        <taxon>Actinomycetes</taxon>
        <taxon>Kitasatosporales</taxon>
        <taxon>Streptomycetaceae</taxon>
        <taxon>Streptomyces</taxon>
    </lineage>
</organism>
<reference evidence="2" key="1">
    <citation type="submission" date="2022-10" db="EMBL/GenBank/DDBJ databases">
        <title>The complete genomes of actinobacterial strains from the NBC collection.</title>
        <authorList>
            <person name="Joergensen T.S."/>
            <person name="Alvarez Arevalo M."/>
            <person name="Sterndorff E.B."/>
            <person name="Faurdal D."/>
            <person name="Vuksanovic O."/>
            <person name="Mourched A.-S."/>
            <person name="Charusanti P."/>
            <person name="Shaw S."/>
            <person name="Blin K."/>
            <person name="Weber T."/>
        </authorList>
    </citation>
    <scope>NUCLEOTIDE SEQUENCE</scope>
    <source>
        <strain evidence="2">NBC_00008</strain>
    </source>
</reference>
<sequence length="62" mass="6574">MQQTAVHRDDHRTHTVECGIVDAGAVAVRDSKDPHGPALLFSRTALSSFAEAAGAGRFDVVK</sequence>
<dbReference type="Pfam" id="PF04149">
    <property type="entry name" value="DUF397"/>
    <property type="match status" value="1"/>
</dbReference>
<evidence type="ECO:0000259" key="1">
    <source>
        <dbReference type="Pfam" id="PF04149"/>
    </source>
</evidence>
<dbReference type="InterPro" id="IPR007278">
    <property type="entry name" value="DUF397"/>
</dbReference>
<dbReference type="AlphaFoldDB" id="A0AAU2VTV8"/>
<proteinExistence type="predicted"/>
<dbReference type="EMBL" id="CP108313">
    <property type="protein sequence ID" value="WTW70398.1"/>
    <property type="molecule type" value="Genomic_DNA"/>
</dbReference>
<protein>
    <submittedName>
        <fullName evidence="2">DUF397 domain-containing protein</fullName>
    </submittedName>
</protein>
<accession>A0AAU2VTV8</accession>